<keyword evidence="6" id="KW-0614">Plasmid</keyword>
<dbReference type="InterPro" id="IPR017900">
    <property type="entry name" value="4Fe4S_Fe_S_CS"/>
</dbReference>
<dbReference type="SUPFAM" id="SSF54862">
    <property type="entry name" value="4Fe-4S ferredoxins"/>
    <property type="match status" value="1"/>
</dbReference>
<evidence type="ECO:0000256" key="3">
    <source>
        <dbReference type="ARBA" id="ARBA00023004"/>
    </source>
</evidence>
<dbReference type="GO" id="GO:0051539">
    <property type="term" value="F:4 iron, 4 sulfur cluster binding"/>
    <property type="evidence" value="ECO:0007669"/>
    <property type="project" value="UniProtKB-KW"/>
</dbReference>
<dbReference type="GO" id="GO:0046872">
    <property type="term" value="F:metal ion binding"/>
    <property type="evidence" value="ECO:0007669"/>
    <property type="project" value="UniProtKB-KW"/>
</dbReference>
<proteinExistence type="predicted"/>
<name>A0AAN1ENS9_RHIET</name>
<dbReference type="PANTHER" id="PTHR43687:SF5">
    <property type="entry name" value="4FE-4S FERREDOXIN-TYPE DOMAIN-CONTAINING PROTEIN"/>
    <property type="match status" value="1"/>
</dbReference>
<keyword evidence="1" id="KW-0004">4Fe-4S</keyword>
<evidence type="ECO:0000313" key="7">
    <source>
        <dbReference type="Proteomes" id="UP000194159"/>
    </source>
</evidence>
<organism evidence="6 7">
    <name type="scientific">Rhizobium etli</name>
    <dbReference type="NCBI Taxonomy" id="29449"/>
    <lineage>
        <taxon>Bacteria</taxon>
        <taxon>Pseudomonadati</taxon>
        <taxon>Pseudomonadota</taxon>
        <taxon>Alphaproteobacteria</taxon>
        <taxon>Hyphomicrobiales</taxon>
        <taxon>Rhizobiaceae</taxon>
        <taxon>Rhizobium/Agrobacterium group</taxon>
        <taxon>Rhizobium</taxon>
    </lineage>
</organism>
<sequence>MIEVLDPQTCTDCNLCVKVCPTNVFEAVGDGPPVILRQENCQTCFMCELYCPVDALYVDPDPEATHGLILETVRESGLFGSYRKAIGWHKDTRDRRHIDDHFRLPQ</sequence>
<feature type="domain" description="4Fe-4S ferredoxin-type" evidence="5">
    <location>
        <begin position="31"/>
        <end position="61"/>
    </location>
</feature>
<evidence type="ECO:0000256" key="4">
    <source>
        <dbReference type="ARBA" id="ARBA00023014"/>
    </source>
</evidence>
<dbReference type="Proteomes" id="UP000194159">
    <property type="component" value="Plasmid pRetNXC12e"/>
</dbReference>
<keyword evidence="3" id="KW-0408">Iron</keyword>
<dbReference type="AlphaFoldDB" id="A0AAN1ENS9"/>
<keyword evidence="2" id="KW-0479">Metal-binding</keyword>
<dbReference type="InterPro" id="IPR050572">
    <property type="entry name" value="Fe-S_Ferredoxin"/>
</dbReference>
<dbReference type="PANTHER" id="PTHR43687">
    <property type="entry name" value="ADENYLYLSULFATE REDUCTASE, BETA SUBUNIT"/>
    <property type="match status" value="1"/>
</dbReference>
<dbReference type="Gene3D" id="3.30.70.20">
    <property type="match status" value="1"/>
</dbReference>
<accession>A0AAN1ENS9</accession>
<dbReference type="InterPro" id="IPR017896">
    <property type="entry name" value="4Fe4S_Fe-S-bd"/>
</dbReference>
<geneLocation type="plasmid" evidence="7">
    <name>pretnxc12e</name>
</geneLocation>
<gene>
    <name evidence="6" type="ORF">NXC12_PE00698</name>
</gene>
<protein>
    <submittedName>
        <fullName evidence="6">4Fe-4S ferredoxin-type domain-containing protein</fullName>
    </submittedName>
</protein>
<evidence type="ECO:0000256" key="2">
    <source>
        <dbReference type="ARBA" id="ARBA00022723"/>
    </source>
</evidence>
<evidence type="ECO:0000313" key="6">
    <source>
        <dbReference type="EMBL" id="ARQ14292.1"/>
    </source>
</evidence>
<keyword evidence="4" id="KW-0411">Iron-sulfur</keyword>
<feature type="domain" description="4Fe-4S ferredoxin-type" evidence="5">
    <location>
        <begin position="1"/>
        <end position="30"/>
    </location>
</feature>
<dbReference type="EMBL" id="CP020911">
    <property type="protein sequence ID" value="ARQ14292.1"/>
    <property type="molecule type" value="Genomic_DNA"/>
</dbReference>
<dbReference type="PROSITE" id="PS51379">
    <property type="entry name" value="4FE4S_FER_2"/>
    <property type="match status" value="2"/>
</dbReference>
<dbReference type="RefSeq" id="WP_020919351.1">
    <property type="nucleotide sequence ID" value="NZ_CP020911.1"/>
</dbReference>
<dbReference type="PROSITE" id="PS00198">
    <property type="entry name" value="4FE4S_FER_1"/>
    <property type="match status" value="2"/>
</dbReference>
<evidence type="ECO:0000256" key="1">
    <source>
        <dbReference type="ARBA" id="ARBA00022485"/>
    </source>
</evidence>
<dbReference type="Pfam" id="PF13237">
    <property type="entry name" value="Fer4_10"/>
    <property type="match status" value="1"/>
</dbReference>
<reference evidence="6 7" key="1">
    <citation type="submission" date="2017-04" db="EMBL/GenBank/DDBJ databases">
        <title>Complete genome sequences of Rhizobium genomic linages associated to common bean (phaseolus vulgaris).</title>
        <authorList>
            <person name="Santamaria R.I."/>
            <person name="Bustos P."/>
            <person name="Perez-Carrascal O."/>
            <person name="Martinez-Flores I."/>
            <person name="Juarez S."/>
            <person name="Lozano L."/>
            <person name="Miranda F."/>
            <person name="Vinuesa P."/>
            <person name="Martinez-Romero E."/>
            <person name="Cevallos M.A."/>
            <person name="Romero D."/>
            <person name="Davila G."/>
            <person name="Gonzalez V."/>
        </authorList>
    </citation>
    <scope>NUCLEOTIDE SEQUENCE [LARGE SCALE GENOMIC DNA]</scope>
    <source>
        <strain evidence="6 7">NXC12</strain>
        <plasmid evidence="7">pretnxc12e</plasmid>
    </source>
</reference>
<evidence type="ECO:0000259" key="5">
    <source>
        <dbReference type="PROSITE" id="PS51379"/>
    </source>
</evidence>